<protein>
    <recommendedName>
        <fullName evidence="4">Sulfatase</fullName>
    </recommendedName>
</protein>
<dbReference type="Gene3D" id="3.40.720.10">
    <property type="entry name" value="Alkaline Phosphatase, subunit A"/>
    <property type="match status" value="1"/>
</dbReference>
<feature type="compositionally biased region" description="Polar residues" evidence="1">
    <location>
        <begin position="138"/>
        <end position="147"/>
    </location>
</feature>
<accession>M0NLX1</accession>
<dbReference type="EMBL" id="AOJH01000102">
    <property type="protein sequence ID" value="EMA57675.1"/>
    <property type="molecule type" value="Genomic_DNA"/>
</dbReference>
<keyword evidence="3" id="KW-1185">Reference proteome</keyword>
<dbReference type="InterPro" id="IPR017850">
    <property type="entry name" value="Alkaline_phosphatase_core_sf"/>
</dbReference>
<name>M0NLX1_9EURY</name>
<reference evidence="2 3" key="1">
    <citation type="journal article" date="2014" name="PLoS Genet.">
        <title>Phylogenetically driven sequencing of extremely halophilic archaea reveals strategies for static and dynamic osmo-response.</title>
        <authorList>
            <person name="Becker E.A."/>
            <person name="Seitzer P.M."/>
            <person name="Tritt A."/>
            <person name="Larsen D."/>
            <person name="Krusor M."/>
            <person name="Yao A.I."/>
            <person name="Wu D."/>
            <person name="Madern D."/>
            <person name="Eisen J.A."/>
            <person name="Darling A.E."/>
            <person name="Facciotti M.T."/>
        </authorList>
    </citation>
    <scope>NUCLEOTIDE SEQUENCE [LARGE SCALE GENOMIC DNA]</scope>
    <source>
        <strain evidence="2 3">JCM 14978</strain>
    </source>
</reference>
<proteinExistence type="predicted"/>
<comment type="caution">
    <text evidence="2">The sequence shown here is derived from an EMBL/GenBank/DDBJ whole genome shotgun (WGS) entry which is preliminary data.</text>
</comment>
<feature type="region of interest" description="Disordered" evidence="1">
    <location>
        <begin position="125"/>
        <end position="160"/>
    </location>
</feature>
<dbReference type="SUPFAM" id="SSF53649">
    <property type="entry name" value="Alkaline phosphatase-like"/>
    <property type="match status" value="1"/>
</dbReference>
<evidence type="ECO:0008006" key="4">
    <source>
        <dbReference type="Google" id="ProtNLM"/>
    </source>
</evidence>
<sequence length="160" mass="18654">MTNRGISVNREYDFDRLILHYLQPHPPYVANALAENRELERHESDWWGYFGETGDYETIWQTYLDELRYVLDEVELLLENIDAETVAISADHGEAFGEYWEYGHHTGSINPYVRKVPWVETMATDKQTHEPTTEPPTAGNNEDNTPESTEERLEALGYKM</sequence>
<evidence type="ECO:0000256" key="1">
    <source>
        <dbReference type="SAM" id="MobiDB-lite"/>
    </source>
</evidence>
<gene>
    <name evidence="2" type="ORF">C468_16832</name>
</gene>
<evidence type="ECO:0000313" key="2">
    <source>
        <dbReference type="EMBL" id="EMA57675.1"/>
    </source>
</evidence>
<evidence type="ECO:0000313" key="3">
    <source>
        <dbReference type="Proteomes" id="UP000011546"/>
    </source>
</evidence>
<dbReference type="PATRIC" id="fig|1230456.3.peg.3356"/>
<organism evidence="2 3">
    <name type="scientific">Halorubrum kocurii JCM 14978</name>
    <dbReference type="NCBI Taxonomy" id="1230456"/>
    <lineage>
        <taxon>Archaea</taxon>
        <taxon>Methanobacteriati</taxon>
        <taxon>Methanobacteriota</taxon>
        <taxon>Stenosarchaea group</taxon>
        <taxon>Halobacteria</taxon>
        <taxon>Halobacteriales</taxon>
        <taxon>Haloferacaceae</taxon>
        <taxon>Halorubrum</taxon>
    </lineage>
</organism>
<dbReference type="Proteomes" id="UP000011546">
    <property type="component" value="Unassembled WGS sequence"/>
</dbReference>
<dbReference type="AlphaFoldDB" id="M0NLX1"/>